<name>A0A7E4VX33_PANRE</name>
<evidence type="ECO:0000259" key="4">
    <source>
        <dbReference type="PROSITE" id="PS01031"/>
    </source>
</evidence>
<evidence type="ECO:0000313" key="6">
    <source>
        <dbReference type="WBParaSite" id="Pan_g4604.t1"/>
    </source>
</evidence>
<reference evidence="5" key="1">
    <citation type="journal article" date="2013" name="Genetics">
        <title>The draft genome and transcriptome of Panagrellus redivivus are shaped by the harsh demands of a free-living lifestyle.</title>
        <authorList>
            <person name="Srinivasan J."/>
            <person name="Dillman A.R."/>
            <person name="Macchietto M.G."/>
            <person name="Heikkinen L."/>
            <person name="Lakso M."/>
            <person name="Fracchia K.M."/>
            <person name="Antoshechkin I."/>
            <person name="Mortazavi A."/>
            <person name="Wong G."/>
            <person name="Sternberg P.W."/>
        </authorList>
    </citation>
    <scope>NUCLEOTIDE SEQUENCE [LARGE SCALE GENOMIC DNA]</scope>
    <source>
        <strain evidence="5">MT8872</strain>
    </source>
</reference>
<dbReference type="CDD" id="cd06526">
    <property type="entry name" value="metazoan_ACD"/>
    <property type="match status" value="1"/>
</dbReference>
<organism evidence="5 6">
    <name type="scientific">Panagrellus redivivus</name>
    <name type="common">Microworm</name>
    <dbReference type="NCBI Taxonomy" id="6233"/>
    <lineage>
        <taxon>Eukaryota</taxon>
        <taxon>Metazoa</taxon>
        <taxon>Ecdysozoa</taxon>
        <taxon>Nematoda</taxon>
        <taxon>Chromadorea</taxon>
        <taxon>Rhabditida</taxon>
        <taxon>Tylenchina</taxon>
        <taxon>Panagrolaimomorpha</taxon>
        <taxon>Panagrolaimoidea</taxon>
        <taxon>Panagrolaimidae</taxon>
        <taxon>Panagrellus</taxon>
    </lineage>
</organism>
<dbReference type="Gene3D" id="2.60.40.790">
    <property type="match status" value="1"/>
</dbReference>
<dbReference type="AlphaFoldDB" id="A0A7E4VX33"/>
<accession>A0A7E4VX33</accession>
<protein>
    <submittedName>
        <fullName evidence="6">SHSP domain-containing protein</fullName>
    </submittedName>
</protein>
<dbReference type="InterPro" id="IPR002068">
    <property type="entry name" value="A-crystallin/Hsp20_dom"/>
</dbReference>
<sequence length="246" mass="27403">MIVLSKMVNGMHVFIGLTDARVALSVAYKHPLCEVKTSTSLILSALSLTSINFSTSKPIPTSTMALFYYPHQHVTHPTRHAHRCRRQYPDFETVLYLTPSNDESEAPETATPTCPRFELDADGTFKAAVSTLEYEPSDLKVEVDGRDLVVSGEHSSSDEHGNSHQRSFVSRLRLPEELDLESVKCDYDEDAHALRFIGHAVEINPHLTSIPITFKEQTETTQVSEAESSSTEKEPLESNGDAWVEV</sequence>
<evidence type="ECO:0000256" key="1">
    <source>
        <dbReference type="PROSITE-ProRule" id="PRU00285"/>
    </source>
</evidence>
<feature type="domain" description="SHSP" evidence="4">
    <location>
        <begin position="104"/>
        <end position="213"/>
    </location>
</feature>
<dbReference type="WBParaSite" id="Pan_g4604.t1">
    <property type="protein sequence ID" value="Pan_g4604.t1"/>
    <property type="gene ID" value="Pan_g4604"/>
</dbReference>
<dbReference type="SUPFAM" id="SSF49764">
    <property type="entry name" value="HSP20-like chaperones"/>
    <property type="match status" value="1"/>
</dbReference>
<keyword evidence="5" id="KW-1185">Reference proteome</keyword>
<dbReference type="Proteomes" id="UP000492821">
    <property type="component" value="Unassembled WGS sequence"/>
</dbReference>
<dbReference type="PROSITE" id="PS01031">
    <property type="entry name" value="SHSP"/>
    <property type="match status" value="1"/>
</dbReference>
<evidence type="ECO:0000256" key="2">
    <source>
        <dbReference type="RuleBase" id="RU003616"/>
    </source>
</evidence>
<dbReference type="InterPro" id="IPR008978">
    <property type="entry name" value="HSP20-like_chaperone"/>
</dbReference>
<reference evidence="6" key="2">
    <citation type="submission" date="2020-10" db="UniProtKB">
        <authorList>
            <consortium name="WormBaseParasite"/>
        </authorList>
    </citation>
    <scope>IDENTIFICATION</scope>
</reference>
<evidence type="ECO:0000313" key="5">
    <source>
        <dbReference type="Proteomes" id="UP000492821"/>
    </source>
</evidence>
<dbReference type="Pfam" id="PF00011">
    <property type="entry name" value="HSP20"/>
    <property type="match status" value="1"/>
</dbReference>
<proteinExistence type="inferred from homology"/>
<feature type="region of interest" description="Disordered" evidence="3">
    <location>
        <begin position="216"/>
        <end position="246"/>
    </location>
</feature>
<evidence type="ECO:0000256" key="3">
    <source>
        <dbReference type="SAM" id="MobiDB-lite"/>
    </source>
</evidence>
<comment type="similarity">
    <text evidence="1 2">Belongs to the small heat shock protein (HSP20) family.</text>
</comment>
<feature type="compositionally biased region" description="Polar residues" evidence="3">
    <location>
        <begin position="219"/>
        <end position="229"/>
    </location>
</feature>